<dbReference type="Proteomes" id="UP001060215">
    <property type="component" value="Chromosome 3"/>
</dbReference>
<gene>
    <name evidence="1" type="ORF">LOK49_LG02G03564</name>
</gene>
<name>A0ACC0INH4_9ERIC</name>
<sequence>MKLSKTLDRFALRSSPQSNSLAILHRSLSLEGFALAVLHRTRTRSVLHQIDPFCSSSNRFVDHQIADPKSKIDLAKIHSVLHQIHSVLLQIHYVLHPLAPGFSGTRFCIVAFVDSGAQSTIISKSLVKVRGLVLYVILESRSTNELNQGLAYVDFSDDVHLTAALAKNKQMFLNKKLSIAQSDPKQRRMRESVGRNTPMEHVE</sequence>
<keyword evidence="2" id="KW-1185">Reference proteome</keyword>
<proteinExistence type="predicted"/>
<comment type="caution">
    <text evidence="1">The sequence shown here is derived from an EMBL/GenBank/DDBJ whole genome shotgun (WGS) entry which is preliminary data.</text>
</comment>
<organism evidence="1 2">
    <name type="scientific">Camellia lanceoleosa</name>
    <dbReference type="NCBI Taxonomy" id="1840588"/>
    <lineage>
        <taxon>Eukaryota</taxon>
        <taxon>Viridiplantae</taxon>
        <taxon>Streptophyta</taxon>
        <taxon>Embryophyta</taxon>
        <taxon>Tracheophyta</taxon>
        <taxon>Spermatophyta</taxon>
        <taxon>Magnoliopsida</taxon>
        <taxon>eudicotyledons</taxon>
        <taxon>Gunneridae</taxon>
        <taxon>Pentapetalae</taxon>
        <taxon>asterids</taxon>
        <taxon>Ericales</taxon>
        <taxon>Theaceae</taxon>
        <taxon>Camellia</taxon>
    </lineage>
</organism>
<evidence type="ECO:0000313" key="1">
    <source>
        <dbReference type="EMBL" id="KAI8025401.1"/>
    </source>
</evidence>
<dbReference type="EMBL" id="CM045760">
    <property type="protein sequence ID" value="KAI8025401.1"/>
    <property type="molecule type" value="Genomic_DNA"/>
</dbReference>
<protein>
    <submittedName>
        <fullName evidence="1">Uncharacterized protein</fullName>
    </submittedName>
</protein>
<evidence type="ECO:0000313" key="2">
    <source>
        <dbReference type="Proteomes" id="UP001060215"/>
    </source>
</evidence>
<reference evidence="1 2" key="1">
    <citation type="journal article" date="2022" name="Plant J.">
        <title>Chromosome-level genome of Camellia lanceoleosa provides a valuable resource for understanding genome evolution and self-incompatibility.</title>
        <authorList>
            <person name="Gong W."/>
            <person name="Xiao S."/>
            <person name="Wang L."/>
            <person name="Liao Z."/>
            <person name="Chang Y."/>
            <person name="Mo W."/>
            <person name="Hu G."/>
            <person name="Li W."/>
            <person name="Zhao G."/>
            <person name="Zhu H."/>
            <person name="Hu X."/>
            <person name="Ji K."/>
            <person name="Xiang X."/>
            <person name="Song Q."/>
            <person name="Yuan D."/>
            <person name="Jin S."/>
            <person name="Zhang L."/>
        </authorList>
    </citation>
    <scope>NUCLEOTIDE SEQUENCE [LARGE SCALE GENOMIC DNA]</scope>
    <source>
        <strain evidence="1">SQ_2022a</strain>
    </source>
</reference>
<accession>A0ACC0INH4</accession>